<keyword evidence="3" id="KW-0732">Signal</keyword>
<dbReference type="GO" id="GO:0042597">
    <property type="term" value="C:periplasmic space"/>
    <property type="evidence" value="ECO:0007669"/>
    <property type="project" value="UniProtKB-SubCell"/>
</dbReference>
<evidence type="ECO:0000256" key="1">
    <source>
        <dbReference type="ARBA" id="ARBA00004418"/>
    </source>
</evidence>
<comment type="subcellular location">
    <subcellularLocation>
        <location evidence="1">Periplasm</location>
    </subcellularLocation>
</comment>
<protein>
    <submittedName>
        <fullName evidence="5">ABC transporter substrate-binding protein</fullName>
    </submittedName>
</protein>
<dbReference type="Proteomes" id="UP000636264">
    <property type="component" value="Unassembled WGS sequence"/>
</dbReference>
<keyword evidence="6" id="KW-1185">Reference proteome</keyword>
<comment type="similarity">
    <text evidence="2">Belongs to the bacterial solute-binding protein SsuA/TauA family.</text>
</comment>
<sequence>MNAGAETGHNIEKIYLGEVVMKFLSSAFAALILSTSVVAAEPFRLIVTDLETPLVPNSVMDLALQEGYFEREGVEVELVRVQQTPSALAAIQANEGDMANIGTDALLLLVANGADDLKAVVSPNKSLPFLIAGKEEIASPADLAGKSFGIGRPGSIDHSLSTRVLQKYDVDVSKIDMVALGQPNQRAQALVAGQIDATTMSIGTWAAMPDTTGLHVLISQDDYYKAAPVVSKVNIVTAKALEERRDDVKKVIAALIKASRDFASDPNVWVEAMVKARPDVEKATLESLGEAFQQSWSVNGGLSKDELEYTTTALYEGGDFANVRKVELSEWADFSVIDEVLAELGANESLDAVTR</sequence>
<dbReference type="Gene3D" id="3.40.190.10">
    <property type="entry name" value="Periplasmic binding protein-like II"/>
    <property type="match status" value="2"/>
</dbReference>
<evidence type="ECO:0000313" key="6">
    <source>
        <dbReference type="Proteomes" id="UP000636264"/>
    </source>
</evidence>
<reference evidence="5" key="1">
    <citation type="journal article" date="2014" name="Int. J. Syst. Evol. Microbiol.">
        <title>Complete genome sequence of Corynebacterium casei LMG S-19264T (=DSM 44701T), isolated from a smear-ripened cheese.</title>
        <authorList>
            <consortium name="US DOE Joint Genome Institute (JGI-PGF)"/>
            <person name="Walter F."/>
            <person name="Albersmeier A."/>
            <person name="Kalinowski J."/>
            <person name="Ruckert C."/>
        </authorList>
    </citation>
    <scope>NUCLEOTIDE SEQUENCE</scope>
    <source>
        <strain evidence="5">CGMCC 1.15320</strain>
    </source>
</reference>
<dbReference type="SUPFAM" id="SSF53850">
    <property type="entry name" value="Periplasmic binding protein-like II"/>
    <property type="match status" value="1"/>
</dbReference>
<organism evidence="5 6">
    <name type="scientific">Nitratireductor aestuarii</name>
    <dbReference type="NCBI Taxonomy" id="1735103"/>
    <lineage>
        <taxon>Bacteria</taxon>
        <taxon>Pseudomonadati</taxon>
        <taxon>Pseudomonadota</taxon>
        <taxon>Alphaproteobacteria</taxon>
        <taxon>Hyphomicrobiales</taxon>
        <taxon>Phyllobacteriaceae</taxon>
        <taxon>Nitratireductor</taxon>
    </lineage>
</organism>
<feature type="domain" description="SsuA/THI5-like" evidence="4">
    <location>
        <begin position="62"/>
        <end position="267"/>
    </location>
</feature>
<evidence type="ECO:0000313" key="5">
    <source>
        <dbReference type="EMBL" id="GGA65470.1"/>
    </source>
</evidence>
<evidence type="ECO:0000256" key="3">
    <source>
        <dbReference type="ARBA" id="ARBA00022729"/>
    </source>
</evidence>
<gene>
    <name evidence="5" type="ORF">GCM10011385_19120</name>
</gene>
<dbReference type="PANTHER" id="PTHR30024">
    <property type="entry name" value="ALIPHATIC SULFONATES-BINDING PROTEIN-RELATED"/>
    <property type="match status" value="1"/>
</dbReference>
<reference evidence="5" key="2">
    <citation type="submission" date="2020-09" db="EMBL/GenBank/DDBJ databases">
        <authorList>
            <person name="Sun Q."/>
            <person name="Zhou Y."/>
        </authorList>
    </citation>
    <scope>NUCLEOTIDE SEQUENCE</scope>
    <source>
        <strain evidence="5">CGMCC 1.15320</strain>
    </source>
</reference>
<name>A0A916RQZ3_9HYPH</name>
<dbReference type="AlphaFoldDB" id="A0A916RQZ3"/>
<accession>A0A916RQZ3</accession>
<evidence type="ECO:0000259" key="4">
    <source>
        <dbReference type="Pfam" id="PF09084"/>
    </source>
</evidence>
<evidence type="ECO:0000256" key="2">
    <source>
        <dbReference type="ARBA" id="ARBA00010742"/>
    </source>
</evidence>
<dbReference type="PANTHER" id="PTHR30024:SF47">
    <property type="entry name" value="TAURINE-BINDING PERIPLASMIC PROTEIN"/>
    <property type="match status" value="1"/>
</dbReference>
<dbReference type="InterPro" id="IPR015168">
    <property type="entry name" value="SsuA/THI5"/>
</dbReference>
<dbReference type="EMBL" id="BMIF01000005">
    <property type="protein sequence ID" value="GGA65470.1"/>
    <property type="molecule type" value="Genomic_DNA"/>
</dbReference>
<comment type="caution">
    <text evidence="5">The sequence shown here is derived from an EMBL/GenBank/DDBJ whole genome shotgun (WGS) entry which is preliminary data.</text>
</comment>
<dbReference type="Pfam" id="PF09084">
    <property type="entry name" value="NMT1"/>
    <property type="match status" value="1"/>
</dbReference>
<proteinExistence type="inferred from homology"/>